<gene>
    <name evidence="1" type="ORF">SAMN05216252_11163</name>
</gene>
<name>A0A239IPV2_9ACTN</name>
<proteinExistence type="predicted"/>
<sequence length="102" mass="11367">MYLVHAHLELPPHEELPQDVRALVRSAIVPRDRVEHVALHTASPSELTLGFYLLAEGLDEAEERALRVCRRLLRDVRELAAARLTGVGVPLMPQAFAPRTGD</sequence>
<dbReference type="Proteomes" id="UP000198280">
    <property type="component" value="Unassembled WGS sequence"/>
</dbReference>
<dbReference type="EMBL" id="FZOF01000011">
    <property type="protein sequence ID" value="SNS95591.1"/>
    <property type="molecule type" value="Genomic_DNA"/>
</dbReference>
<dbReference type="AlphaFoldDB" id="A0A239IPV2"/>
<accession>A0A239IPV2</accession>
<dbReference type="OrthoDB" id="3543128at2"/>
<evidence type="ECO:0000313" key="2">
    <source>
        <dbReference type="Proteomes" id="UP000198280"/>
    </source>
</evidence>
<dbReference type="RefSeq" id="WP_089225684.1">
    <property type="nucleotide sequence ID" value="NZ_FZOF01000011.1"/>
</dbReference>
<protein>
    <submittedName>
        <fullName evidence="1">Uncharacterized protein</fullName>
    </submittedName>
</protein>
<organism evidence="1 2">
    <name type="scientific">Actinacidiphila glaucinigra</name>
    <dbReference type="NCBI Taxonomy" id="235986"/>
    <lineage>
        <taxon>Bacteria</taxon>
        <taxon>Bacillati</taxon>
        <taxon>Actinomycetota</taxon>
        <taxon>Actinomycetes</taxon>
        <taxon>Kitasatosporales</taxon>
        <taxon>Streptomycetaceae</taxon>
        <taxon>Actinacidiphila</taxon>
    </lineage>
</organism>
<evidence type="ECO:0000313" key="1">
    <source>
        <dbReference type="EMBL" id="SNS95591.1"/>
    </source>
</evidence>
<reference evidence="1 2" key="1">
    <citation type="submission" date="2017-06" db="EMBL/GenBank/DDBJ databases">
        <authorList>
            <person name="Kim H.J."/>
            <person name="Triplett B.A."/>
        </authorList>
    </citation>
    <scope>NUCLEOTIDE SEQUENCE [LARGE SCALE GENOMIC DNA]</scope>
    <source>
        <strain evidence="1 2">CGMCC 4.1858</strain>
    </source>
</reference>
<keyword evidence="2" id="KW-1185">Reference proteome</keyword>